<dbReference type="Pfam" id="PF25438">
    <property type="entry name" value="DUF7896"/>
    <property type="match status" value="1"/>
</dbReference>
<accession>A0A9P9FKI8</accession>
<gene>
    <name evidence="3" type="ORF">EDB81DRAFT_252713</name>
</gene>
<feature type="region of interest" description="Disordered" evidence="1">
    <location>
        <begin position="221"/>
        <end position="246"/>
    </location>
</feature>
<feature type="compositionally biased region" description="Low complexity" evidence="1">
    <location>
        <begin position="62"/>
        <end position="74"/>
    </location>
</feature>
<dbReference type="OrthoDB" id="5377599at2759"/>
<evidence type="ECO:0000313" key="4">
    <source>
        <dbReference type="Proteomes" id="UP000738349"/>
    </source>
</evidence>
<dbReference type="InterPro" id="IPR057218">
    <property type="entry name" value="DUF7896"/>
</dbReference>
<comment type="caution">
    <text evidence="3">The sequence shown here is derived from an EMBL/GenBank/DDBJ whole genome shotgun (WGS) entry which is preliminary data.</text>
</comment>
<dbReference type="AlphaFoldDB" id="A0A9P9FKI8"/>
<organism evidence="3 4">
    <name type="scientific">Dactylonectria macrodidyma</name>
    <dbReference type="NCBI Taxonomy" id="307937"/>
    <lineage>
        <taxon>Eukaryota</taxon>
        <taxon>Fungi</taxon>
        <taxon>Dikarya</taxon>
        <taxon>Ascomycota</taxon>
        <taxon>Pezizomycotina</taxon>
        <taxon>Sordariomycetes</taxon>
        <taxon>Hypocreomycetidae</taxon>
        <taxon>Hypocreales</taxon>
        <taxon>Nectriaceae</taxon>
        <taxon>Dactylonectria</taxon>
    </lineage>
</organism>
<feature type="region of interest" description="Disordered" evidence="1">
    <location>
        <begin position="54"/>
        <end position="114"/>
    </location>
</feature>
<proteinExistence type="predicted"/>
<keyword evidence="4" id="KW-1185">Reference proteome</keyword>
<evidence type="ECO:0000259" key="2">
    <source>
        <dbReference type="Pfam" id="PF25438"/>
    </source>
</evidence>
<dbReference type="PANTHER" id="PTHR42031">
    <property type="entry name" value="KEY LIME PATHOGENICITY PROTEIN"/>
    <property type="match status" value="1"/>
</dbReference>
<feature type="region of interest" description="Disordered" evidence="1">
    <location>
        <begin position="304"/>
        <end position="390"/>
    </location>
</feature>
<feature type="compositionally biased region" description="Polar residues" evidence="1">
    <location>
        <begin position="221"/>
        <end position="241"/>
    </location>
</feature>
<dbReference type="Proteomes" id="UP000738349">
    <property type="component" value="Unassembled WGS sequence"/>
</dbReference>
<dbReference type="EMBL" id="JAGMUV010000003">
    <property type="protein sequence ID" value="KAH7165420.1"/>
    <property type="molecule type" value="Genomic_DNA"/>
</dbReference>
<reference evidence="3" key="1">
    <citation type="journal article" date="2021" name="Nat. Commun.">
        <title>Genetic determinants of endophytism in the Arabidopsis root mycobiome.</title>
        <authorList>
            <person name="Mesny F."/>
            <person name="Miyauchi S."/>
            <person name="Thiergart T."/>
            <person name="Pickel B."/>
            <person name="Atanasova L."/>
            <person name="Karlsson M."/>
            <person name="Huettel B."/>
            <person name="Barry K.W."/>
            <person name="Haridas S."/>
            <person name="Chen C."/>
            <person name="Bauer D."/>
            <person name="Andreopoulos W."/>
            <person name="Pangilinan J."/>
            <person name="LaButti K."/>
            <person name="Riley R."/>
            <person name="Lipzen A."/>
            <person name="Clum A."/>
            <person name="Drula E."/>
            <person name="Henrissat B."/>
            <person name="Kohler A."/>
            <person name="Grigoriev I.V."/>
            <person name="Martin F.M."/>
            <person name="Hacquard S."/>
        </authorList>
    </citation>
    <scope>NUCLEOTIDE SEQUENCE</scope>
    <source>
        <strain evidence="3">MPI-CAGE-AT-0147</strain>
    </source>
</reference>
<feature type="compositionally biased region" description="Basic residues" evidence="1">
    <location>
        <begin position="474"/>
        <end position="486"/>
    </location>
</feature>
<protein>
    <recommendedName>
        <fullName evidence="2">DUF7896 domain-containing protein</fullName>
    </recommendedName>
</protein>
<dbReference type="PANTHER" id="PTHR42031:SF1">
    <property type="entry name" value="KEY LIME PATHOGENICITY PROTEIN"/>
    <property type="match status" value="1"/>
</dbReference>
<sequence>MDLSREELHRRLQESEAKNAQLKKFIQGQMRPDSALSSITGDISLVAQNGFQFSNYAEPGPRSSVLSRSKSTTSYPTQMASYPMGRDGGFQAHKRQRRAFSQQSGPTPTMMSRSVSNRSESQMPFIPVGPIAPLASPAVNPALDRFCSSRDEPANQSLQSGLPQRLPRVEENTALYGVGLDPQDWIAHFGEPGPEPPLSSRFNMSPNDFNFQAPSACPSMISGSSTAETTSPLTRQNSSFDNGGAVDMASLASSQSQGYDSFYPQDPLFSPSTTKGVYPNNKRQVHDQALFGLGGASHQYELSVSNGPLLPSPSTSTDMERSISNTSCTSVKSTASTLERRAKDARERILQQGKSTTIAPRPEEPRATSSASPVGPKRDTKVAVHKSNYQRPKHPKVYCEQCQDHPEGFRGEHELRRHVNAKHEGVVKKFICRDPADVGLVSNVQAINPLSKCKACIGGKQYGAYYNAAAHLRRTHFKPKTPRGKNKNNASDERRGGKGGGDWPPMADLKLWFEEKMVKVDSQDELSSDQDDVDADMAEADVPEPTVTTHMEMYSHISNDVSPFEMNDYDLTGDATTDPSAILSITAPISSGSGAFGYSPFSDGSPIGLDADYAYSEQGASVFGTNLSSSNTITPSTFQDMSHIPEAMW</sequence>
<feature type="compositionally biased region" description="Basic and acidic residues" evidence="1">
    <location>
        <begin position="338"/>
        <end position="349"/>
    </location>
</feature>
<evidence type="ECO:0000256" key="1">
    <source>
        <dbReference type="SAM" id="MobiDB-lite"/>
    </source>
</evidence>
<feature type="domain" description="DUF7896" evidence="2">
    <location>
        <begin position="427"/>
        <end position="515"/>
    </location>
</feature>
<name>A0A9P9FKI8_9HYPO</name>
<feature type="compositionally biased region" description="Polar residues" evidence="1">
    <location>
        <begin position="304"/>
        <end position="337"/>
    </location>
</feature>
<feature type="compositionally biased region" description="Polar residues" evidence="1">
    <location>
        <begin position="99"/>
        <end position="114"/>
    </location>
</feature>
<feature type="region of interest" description="Disordered" evidence="1">
    <location>
        <begin position="474"/>
        <end position="504"/>
    </location>
</feature>
<evidence type="ECO:0000313" key="3">
    <source>
        <dbReference type="EMBL" id="KAH7165420.1"/>
    </source>
</evidence>